<dbReference type="GO" id="GO:0004673">
    <property type="term" value="F:protein histidine kinase activity"/>
    <property type="evidence" value="ECO:0007669"/>
    <property type="project" value="UniProtKB-EC"/>
</dbReference>
<dbReference type="Pfam" id="PF12282">
    <property type="entry name" value="GAF_PdtaS"/>
    <property type="match status" value="1"/>
</dbReference>
<keyword evidence="3" id="KW-0597">Phosphoprotein</keyword>
<dbReference type="SUPFAM" id="SSF55785">
    <property type="entry name" value="PYP-like sensor domain (PAS domain)"/>
    <property type="match status" value="1"/>
</dbReference>
<dbReference type="OrthoDB" id="9767435at2"/>
<keyword evidence="7" id="KW-0067">ATP-binding</keyword>
<dbReference type="InterPro" id="IPR011495">
    <property type="entry name" value="Sig_transdc_His_kin_sub2_dim/P"/>
</dbReference>
<keyword evidence="5" id="KW-0547">Nucleotide-binding</keyword>
<evidence type="ECO:0000256" key="5">
    <source>
        <dbReference type="ARBA" id="ARBA00022741"/>
    </source>
</evidence>
<proteinExistence type="predicted"/>
<evidence type="ECO:0000256" key="3">
    <source>
        <dbReference type="ARBA" id="ARBA00022553"/>
    </source>
</evidence>
<name>E2ZAU6_9FIRM</name>
<evidence type="ECO:0000256" key="4">
    <source>
        <dbReference type="ARBA" id="ARBA00022679"/>
    </source>
</evidence>
<dbReference type="AlphaFoldDB" id="E2ZAU6"/>
<keyword evidence="10" id="KW-1185">Reference proteome</keyword>
<evidence type="ECO:0000256" key="7">
    <source>
        <dbReference type="ARBA" id="ARBA00022840"/>
    </source>
</evidence>
<keyword evidence="6 9" id="KW-0418">Kinase</keyword>
<dbReference type="GO" id="GO:0005524">
    <property type="term" value="F:ATP binding"/>
    <property type="evidence" value="ECO:0007669"/>
    <property type="project" value="UniProtKB-KW"/>
</dbReference>
<gene>
    <name evidence="9" type="ORF">HMPREF9429_00567</name>
</gene>
<evidence type="ECO:0000256" key="2">
    <source>
        <dbReference type="ARBA" id="ARBA00012438"/>
    </source>
</evidence>
<reference evidence="9 10" key="1">
    <citation type="submission" date="2010-08" db="EMBL/GenBank/DDBJ databases">
        <authorList>
            <person name="Weinstock G."/>
            <person name="Sodergren E."/>
            <person name="Clifton S."/>
            <person name="Fulton L."/>
            <person name="Fulton B."/>
            <person name="Courtney L."/>
            <person name="Fronick C."/>
            <person name="Harrison M."/>
            <person name="Strong C."/>
            <person name="Farmer C."/>
            <person name="Delahaunty K."/>
            <person name="Markovic C."/>
            <person name="Hall O."/>
            <person name="Minx P."/>
            <person name="Tomlinson C."/>
            <person name="Mitreva M."/>
            <person name="Hou S."/>
            <person name="Chen J."/>
            <person name="Wollam A."/>
            <person name="Pepin K.H."/>
            <person name="Johnson M."/>
            <person name="Bhonagiri V."/>
            <person name="Zhang X."/>
            <person name="Suruliraj S."/>
            <person name="Warren W."/>
            <person name="Chinwalla A."/>
            <person name="Mardis E.R."/>
            <person name="Wilson R.K."/>
        </authorList>
    </citation>
    <scope>NUCLEOTIDE SEQUENCE [LARGE SCALE GENOMIC DNA]</scope>
    <source>
        <strain evidence="9 10">F0359</strain>
    </source>
</reference>
<evidence type="ECO:0000256" key="1">
    <source>
        <dbReference type="ARBA" id="ARBA00000085"/>
    </source>
</evidence>
<dbReference type="Gene3D" id="3.30.450.20">
    <property type="entry name" value="PAS domain"/>
    <property type="match status" value="1"/>
</dbReference>
<dbReference type="InterPro" id="IPR003594">
    <property type="entry name" value="HATPase_dom"/>
</dbReference>
<dbReference type="InterPro" id="IPR036890">
    <property type="entry name" value="HATPase_C_sf"/>
</dbReference>
<dbReference type="Pfam" id="PF07568">
    <property type="entry name" value="HisKA_2"/>
    <property type="match status" value="1"/>
</dbReference>
<sequence length="467" mass="50954">MPTIADICHSDSHLSDVQIHILEKSEPFLQFAADLAQRRLALFVPSSKEGFLVSAAVRKPLFAAEGKADTSVGAIVACGDEPVIADVFTQRRSLTAHKEVDYGRTESMTVYPFVDNGGKVIAVLSFTGEVAADKQLLTETAFSILQVPASADEAGLYGRLSVQDGVIIVDKGGRIIYADDTAEKIMRLRGRTSPLKGESVFTDFADLSAARHALVTRQGTTEEINSPESSLTLRAIPLVRGGKLFQLVLVLTERTEIRRKEEELQVKHSVIKEIHHRVKNNLQTVAGILRMQMRRVEHEEARNALQEALNRILGIALVHDTLAYGEEERIDLAKLGESLLGLTVSSLTEIRERIRTHFNGEVIFVSSGVGVSAALILNELLTNSVLHGFSDDGCGDIYLSVKRRNGQCILVVTDTGKGMEPGIDGKKRLGLEIVKTVAEKDLHGSFSICANQPCGTTATVTFPYIEE</sequence>
<dbReference type="InterPro" id="IPR022066">
    <property type="entry name" value="PdtaS_GAF"/>
</dbReference>
<protein>
    <recommendedName>
        <fullName evidence="2">histidine kinase</fullName>
        <ecNumber evidence="2">2.7.13.3</ecNumber>
    </recommendedName>
</protein>
<dbReference type="InterPro" id="IPR035965">
    <property type="entry name" value="PAS-like_dom_sf"/>
</dbReference>
<evidence type="ECO:0000313" key="10">
    <source>
        <dbReference type="Proteomes" id="UP000003195"/>
    </source>
</evidence>
<dbReference type="SUPFAM" id="SSF55874">
    <property type="entry name" value="ATPase domain of HSP90 chaperone/DNA topoisomerase II/histidine kinase"/>
    <property type="match status" value="1"/>
</dbReference>
<dbReference type="Gene3D" id="3.30.450.280">
    <property type="entry name" value="GAF domain"/>
    <property type="match status" value="1"/>
</dbReference>
<comment type="catalytic activity">
    <reaction evidence="1">
        <text>ATP + protein L-histidine = ADP + protein N-phospho-L-histidine.</text>
        <dbReference type="EC" id="2.7.13.3"/>
    </reaction>
</comment>
<dbReference type="Pfam" id="PF02518">
    <property type="entry name" value="HATPase_c"/>
    <property type="match status" value="1"/>
</dbReference>
<dbReference type="eggNOG" id="COG3920">
    <property type="taxonomic scope" value="Bacteria"/>
</dbReference>
<dbReference type="PANTHER" id="PTHR41523">
    <property type="entry name" value="TWO-COMPONENT SYSTEM SENSOR PROTEIN"/>
    <property type="match status" value="1"/>
</dbReference>
<dbReference type="Gene3D" id="3.30.565.10">
    <property type="entry name" value="Histidine kinase-like ATPase, C-terminal domain"/>
    <property type="match status" value="1"/>
</dbReference>
<organism evidence="9 10">
    <name type="scientific">Megasphaera micronuciformis F0359</name>
    <dbReference type="NCBI Taxonomy" id="706434"/>
    <lineage>
        <taxon>Bacteria</taxon>
        <taxon>Bacillati</taxon>
        <taxon>Bacillota</taxon>
        <taxon>Negativicutes</taxon>
        <taxon>Veillonellales</taxon>
        <taxon>Veillonellaceae</taxon>
        <taxon>Megasphaera</taxon>
    </lineage>
</organism>
<dbReference type="SMART" id="SM00387">
    <property type="entry name" value="HATPase_c"/>
    <property type="match status" value="1"/>
</dbReference>
<dbReference type="RefSeq" id="WP_006941419.1">
    <property type="nucleotide sequence ID" value="NZ_GL538186.1"/>
</dbReference>
<feature type="domain" description="Histidine kinase/HSP90-like ATPase" evidence="8">
    <location>
        <begin position="368"/>
        <end position="466"/>
    </location>
</feature>
<evidence type="ECO:0000259" key="8">
    <source>
        <dbReference type="SMART" id="SM00387"/>
    </source>
</evidence>
<accession>E2ZAU6</accession>
<comment type="caution">
    <text evidence="9">The sequence shown here is derived from an EMBL/GenBank/DDBJ whole genome shotgun (WGS) entry which is preliminary data.</text>
</comment>
<dbReference type="EMBL" id="AECS01000012">
    <property type="protein sequence ID" value="EFQ04628.1"/>
    <property type="molecule type" value="Genomic_DNA"/>
</dbReference>
<evidence type="ECO:0000313" key="9">
    <source>
        <dbReference type="EMBL" id="EFQ04628.1"/>
    </source>
</evidence>
<evidence type="ECO:0000256" key="6">
    <source>
        <dbReference type="ARBA" id="ARBA00022777"/>
    </source>
</evidence>
<dbReference type="EC" id="2.7.13.3" evidence="2"/>
<dbReference type="HOGENOM" id="CLU_045351_1_0_9"/>
<dbReference type="STRING" id="706434.HMPREF9429_00567"/>
<dbReference type="PANTHER" id="PTHR41523:SF8">
    <property type="entry name" value="ETHYLENE RESPONSE SENSOR PROTEIN"/>
    <property type="match status" value="1"/>
</dbReference>
<dbReference type="Proteomes" id="UP000003195">
    <property type="component" value="Unassembled WGS sequence"/>
</dbReference>
<dbReference type="InterPro" id="IPR038424">
    <property type="entry name" value="H_kinase_PdtaS_GAF_sf"/>
</dbReference>
<keyword evidence="4" id="KW-0808">Transferase</keyword>